<evidence type="ECO:0000313" key="1">
    <source>
        <dbReference type="EMBL" id="MBC8178365.1"/>
    </source>
</evidence>
<evidence type="ECO:0000313" key="2">
    <source>
        <dbReference type="Proteomes" id="UP000650524"/>
    </source>
</evidence>
<sequence length="139" mass="15935">MNQAKERQWQGKLEQRSNAVFLVRNILGCTCPEEIFDHYEVQHNVSEAIPMVQLIMGNRLLIWIVDAARVVEPGQILLRLLEQGLAERENRGLNRFRLVVAGASLSWEKEWAHLAEGLSPKVHLHILPDLRDLINNGEI</sequence>
<gene>
    <name evidence="1" type="ORF">H8E19_13245</name>
</gene>
<comment type="caution">
    <text evidence="1">The sequence shown here is derived from an EMBL/GenBank/DDBJ whole genome shotgun (WGS) entry which is preliminary data.</text>
</comment>
<protein>
    <submittedName>
        <fullName evidence="1">Uncharacterized protein</fullName>
    </submittedName>
</protein>
<reference evidence="1 2" key="1">
    <citation type="submission" date="2020-08" db="EMBL/GenBank/DDBJ databases">
        <title>Bridging the membrane lipid divide: bacteria of the FCB group superphylum have the potential to synthesize archaeal ether lipids.</title>
        <authorList>
            <person name="Villanueva L."/>
            <person name="Von Meijenfeldt F.A.B."/>
            <person name="Westbye A.B."/>
            <person name="Yadav S."/>
            <person name="Hopmans E.C."/>
            <person name="Dutilh B.E."/>
            <person name="Sinninghe Damste J.S."/>
        </authorList>
    </citation>
    <scope>NUCLEOTIDE SEQUENCE [LARGE SCALE GENOMIC DNA]</scope>
    <source>
        <strain evidence="1">NIOZ-UU27</strain>
    </source>
</reference>
<dbReference type="EMBL" id="JACNJD010000276">
    <property type="protein sequence ID" value="MBC8178365.1"/>
    <property type="molecule type" value="Genomic_DNA"/>
</dbReference>
<accession>A0A8J6N1D8</accession>
<proteinExistence type="predicted"/>
<name>A0A8J6N1D8_9DELT</name>
<dbReference type="Proteomes" id="UP000650524">
    <property type="component" value="Unassembled WGS sequence"/>
</dbReference>
<organism evidence="1 2">
    <name type="scientific">Candidatus Desulfacyla euxinica</name>
    <dbReference type="NCBI Taxonomy" id="2841693"/>
    <lineage>
        <taxon>Bacteria</taxon>
        <taxon>Deltaproteobacteria</taxon>
        <taxon>Candidatus Desulfacyla</taxon>
    </lineage>
</organism>
<dbReference type="AlphaFoldDB" id="A0A8J6N1D8"/>